<dbReference type="Gene3D" id="2.60.210.10">
    <property type="entry name" value="Apoptosis, Tumor Necrosis Factor Receptor Associated Protein 2, Chain A"/>
    <property type="match status" value="1"/>
</dbReference>
<dbReference type="InterPro" id="IPR049342">
    <property type="entry name" value="TRAF1-6_MATH_dom"/>
</dbReference>
<comment type="subcellular location">
    <subcellularLocation>
        <location evidence="1">Cytoplasm</location>
    </subcellularLocation>
</comment>
<keyword evidence="8 11" id="KW-0862">Zinc</keyword>
<evidence type="ECO:0000256" key="8">
    <source>
        <dbReference type="ARBA" id="ARBA00022833"/>
    </source>
</evidence>
<dbReference type="GO" id="GO:0007165">
    <property type="term" value="P:signal transduction"/>
    <property type="evidence" value="ECO:0007669"/>
    <property type="project" value="InterPro"/>
</dbReference>
<keyword evidence="6" id="KW-0677">Repeat</keyword>
<feature type="domain" description="RING-type" evidence="14">
    <location>
        <begin position="49"/>
        <end position="86"/>
    </location>
</feature>
<evidence type="ECO:0000256" key="9">
    <source>
        <dbReference type="ARBA" id="ARBA00022843"/>
    </source>
</evidence>
<keyword evidence="4" id="KW-0053">Apoptosis</keyword>
<evidence type="ECO:0000313" key="17">
    <source>
        <dbReference type="EMBL" id="GFR91261.1"/>
    </source>
</evidence>
<evidence type="ECO:0000256" key="3">
    <source>
        <dbReference type="ARBA" id="ARBA00022499"/>
    </source>
</evidence>
<proteinExistence type="predicted"/>
<dbReference type="PANTHER" id="PTHR10131">
    <property type="entry name" value="TNF RECEPTOR ASSOCIATED FACTOR"/>
    <property type="match status" value="1"/>
</dbReference>
<dbReference type="PROSITE" id="PS50089">
    <property type="entry name" value="ZF_RING_2"/>
    <property type="match status" value="1"/>
</dbReference>
<dbReference type="SUPFAM" id="SSF57850">
    <property type="entry name" value="RING/U-box"/>
    <property type="match status" value="1"/>
</dbReference>
<dbReference type="InterPro" id="IPR049440">
    <property type="entry name" value="TRAF3/5_RING"/>
</dbReference>
<dbReference type="GO" id="GO:0043122">
    <property type="term" value="P:regulation of canonical NF-kappaB signal transduction"/>
    <property type="evidence" value="ECO:0007669"/>
    <property type="project" value="TreeGrafter"/>
</dbReference>
<evidence type="ECO:0000256" key="2">
    <source>
        <dbReference type="ARBA" id="ARBA00022490"/>
    </source>
</evidence>
<dbReference type="Proteomes" id="UP000762676">
    <property type="component" value="Unassembled WGS sequence"/>
</dbReference>
<evidence type="ECO:0000256" key="1">
    <source>
        <dbReference type="ARBA" id="ARBA00004496"/>
    </source>
</evidence>
<accession>A0AAV4H1L6</accession>
<feature type="domain" description="TRAF-type" evidence="16">
    <location>
        <begin position="192"/>
        <end position="240"/>
    </location>
</feature>
<dbReference type="InterPro" id="IPR001293">
    <property type="entry name" value="Znf_TRAF"/>
</dbReference>
<dbReference type="Pfam" id="PF21363">
    <property type="entry name" value="TRAF3_RING"/>
    <property type="match status" value="1"/>
</dbReference>
<dbReference type="InterPro" id="IPR017907">
    <property type="entry name" value="Znf_RING_CS"/>
</dbReference>
<evidence type="ECO:0000256" key="5">
    <source>
        <dbReference type="ARBA" id="ARBA00022723"/>
    </source>
</evidence>
<keyword evidence="18" id="KW-1185">Reference proteome</keyword>
<dbReference type="PANTHER" id="PTHR10131:SF153">
    <property type="entry name" value="RING-TYPE DOMAIN-CONTAINING PROTEIN"/>
    <property type="match status" value="1"/>
</dbReference>
<keyword evidence="3" id="KW-1017">Isopeptide bond</keyword>
<keyword evidence="2" id="KW-0963">Cytoplasm</keyword>
<dbReference type="Gene3D" id="3.30.40.10">
    <property type="entry name" value="Zinc/RING finger domain, C3HC4 (zinc finger)"/>
    <property type="match status" value="4"/>
</dbReference>
<dbReference type="EMBL" id="BMAT01005335">
    <property type="protein sequence ID" value="GFR91261.1"/>
    <property type="molecule type" value="Genomic_DNA"/>
</dbReference>
<organism evidence="17 18">
    <name type="scientific">Elysia marginata</name>
    <dbReference type="NCBI Taxonomy" id="1093978"/>
    <lineage>
        <taxon>Eukaryota</taxon>
        <taxon>Metazoa</taxon>
        <taxon>Spiralia</taxon>
        <taxon>Lophotrochozoa</taxon>
        <taxon>Mollusca</taxon>
        <taxon>Gastropoda</taxon>
        <taxon>Heterobranchia</taxon>
        <taxon>Euthyneura</taxon>
        <taxon>Panpulmonata</taxon>
        <taxon>Sacoglossa</taxon>
        <taxon>Placobranchoidea</taxon>
        <taxon>Plakobranchidae</taxon>
        <taxon>Elysia</taxon>
    </lineage>
</organism>
<dbReference type="GO" id="GO:0042981">
    <property type="term" value="P:regulation of apoptotic process"/>
    <property type="evidence" value="ECO:0007669"/>
    <property type="project" value="InterPro"/>
</dbReference>
<dbReference type="PROSITE" id="PS00518">
    <property type="entry name" value="ZF_RING_1"/>
    <property type="match status" value="1"/>
</dbReference>
<protein>
    <submittedName>
        <fullName evidence="17">TNF receptor-associated factor 3</fullName>
    </submittedName>
</protein>
<dbReference type="GO" id="GO:0008270">
    <property type="term" value="F:zinc ion binding"/>
    <property type="evidence" value="ECO:0007669"/>
    <property type="project" value="UniProtKB-KW"/>
</dbReference>
<evidence type="ECO:0000313" key="18">
    <source>
        <dbReference type="Proteomes" id="UP000762676"/>
    </source>
</evidence>
<dbReference type="InterPro" id="IPR013083">
    <property type="entry name" value="Znf_RING/FYVE/PHD"/>
</dbReference>
<evidence type="ECO:0000259" key="16">
    <source>
        <dbReference type="PROSITE" id="PS50145"/>
    </source>
</evidence>
<dbReference type="PROSITE" id="PS50145">
    <property type="entry name" value="ZF_TRAF"/>
    <property type="match status" value="1"/>
</dbReference>
<dbReference type="SUPFAM" id="SSF49599">
    <property type="entry name" value="TRAF domain-like"/>
    <property type="match status" value="4"/>
</dbReference>
<dbReference type="GO" id="GO:0009898">
    <property type="term" value="C:cytoplasmic side of plasma membrane"/>
    <property type="evidence" value="ECO:0007669"/>
    <property type="project" value="TreeGrafter"/>
</dbReference>
<evidence type="ECO:0000256" key="4">
    <source>
        <dbReference type="ARBA" id="ARBA00022703"/>
    </source>
</evidence>
<feature type="domain" description="MATH" evidence="15">
    <location>
        <begin position="358"/>
        <end position="505"/>
    </location>
</feature>
<name>A0AAV4H1L6_9GAST</name>
<dbReference type="InterPro" id="IPR012227">
    <property type="entry name" value="TNF_rcpt-assoc_TRAF_met"/>
</dbReference>
<dbReference type="Pfam" id="PF02176">
    <property type="entry name" value="zf-TRAF"/>
    <property type="match status" value="1"/>
</dbReference>
<evidence type="ECO:0000256" key="7">
    <source>
        <dbReference type="ARBA" id="ARBA00022771"/>
    </source>
</evidence>
<keyword evidence="5 11" id="KW-0479">Metal-binding</keyword>
<dbReference type="GO" id="GO:0005737">
    <property type="term" value="C:cytoplasm"/>
    <property type="evidence" value="ECO:0007669"/>
    <property type="project" value="UniProtKB-SubCell"/>
</dbReference>
<keyword evidence="9" id="KW-0832">Ubl conjugation</keyword>
<dbReference type="InterPro" id="IPR002083">
    <property type="entry name" value="MATH/TRAF_dom"/>
</dbReference>
<dbReference type="Pfam" id="PF21355">
    <property type="entry name" value="TRAF-mep_MATH"/>
    <property type="match status" value="1"/>
</dbReference>
<evidence type="ECO:0000256" key="13">
    <source>
        <dbReference type="SAM" id="MobiDB-lite"/>
    </source>
</evidence>
<evidence type="ECO:0000256" key="12">
    <source>
        <dbReference type="SAM" id="Coils"/>
    </source>
</evidence>
<sequence>MHTDKQPSAATENAAEQAPAAAPDQRNSAAAFLLAEDPELVISEMKYFCMLCGFILKDPVQTECGHRMCKACVSVLLGTESSKPCPGREEDCGLVTQASIQPDLGFYKEIQKLEVKCLYASMGCPHTCKYSQLPQHSAICLYRKTACRYRAQGCGHVNQFQKIGEHQLQCQFRPVFCTLCETSVSANQKQRHDKEECPLAEVVCPYACESTQKILRKDLENHKAACSKKPIACAYKELGCSFVGTKTDIEKHEADQPVHFPFLLKTVASLKLQKEENLKKIENLQAEILQTQIRETLLQETHAKETEKYKEKLAYLMERSIGLEARINQFEHPFSDSYKIRMAEIDLRFQLLETASYNGKMLWKIINYSSRKRDAVQGVRSLCSQPFYTSRFGYKMCARVYFNGDGVGANTHLSLFFTIMKGEYDDLLAWPFPHKIKMVLMDQSPSRNHVRDEFSPNGGTSFQKPRAPLMMNPGSGCPLFVRHEDLEDPSKHYLENDTIYIKIVVDLTHHLTT</sequence>
<dbReference type="GO" id="GO:0006915">
    <property type="term" value="P:apoptotic process"/>
    <property type="evidence" value="ECO:0007669"/>
    <property type="project" value="UniProtKB-KW"/>
</dbReference>
<evidence type="ECO:0000256" key="11">
    <source>
        <dbReference type="PROSITE-ProRule" id="PRU00207"/>
    </source>
</evidence>
<comment type="caution">
    <text evidence="17">The sequence shown here is derived from an EMBL/GenBank/DDBJ whole genome shotgun (WGS) entry which is preliminary data.</text>
</comment>
<feature type="region of interest" description="Disordered" evidence="13">
    <location>
        <begin position="1"/>
        <end position="23"/>
    </location>
</feature>
<dbReference type="InterPro" id="IPR008974">
    <property type="entry name" value="TRAF-like"/>
</dbReference>
<keyword evidence="7 11" id="KW-0863">Zinc-finger</keyword>
<evidence type="ECO:0000256" key="6">
    <source>
        <dbReference type="ARBA" id="ARBA00022737"/>
    </source>
</evidence>
<dbReference type="FunFam" id="2.60.210.10:FF:000001">
    <property type="entry name" value="TNF receptor-associated factor"/>
    <property type="match status" value="1"/>
</dbReference>
<evidence type="ECO:0000256" key="10">
    <source>
        <dbReference type="ARBA" id="ARBA00023054"/>
    </source>
</evidence>
<reference evidence="17 18" key="1">
    <citation type="journal article" date="2021" name="Elife">
        <title>Chloroplast acquisition without the gene transfer in kleptoplastic sea slugs, Plakobranchus ocellatus.</title>
        <authorList>
            <person name="Maeda T."/>
            <person name="Takahashi S."/>
            <person name="Yoshida T."/>
            <person name="Shimamura S."/>
            <person name="Takaki Y."/>
            <person name="Nagai Y."/>
            <person name="Toyoda A."/>
            <person name="Suzuki Y."/>
            <person name="Arimoto A."/>
            <person name="Ishii H."/>
            <person name="Satoh N."/>
            <person name="Nishiyama T."/>
            <person name="Hasebe M."/>
            <person name="Maruyama T."/>
            <person name="Minagawa J."/>
            <person name="Obokata J."/>
            <person name="Shigenobu S."/>
        </authorList>
    </citation>
    <scope>NUCLEOTIDE SEQUENCE [LARGE SCALE GENOMIC DNA]</scope>
</reference>
<keyword evidence="10 12" id="KW-0175">Coiled coil</keyword>
<evidence type="ECO:0000259" key="15">
    <source>
        <dbReference type="PROSITE" id="PS50144"/>
    </source>
</evidence>
<keyword evidence="17" id="KW-0675">Receptor</keyword>
<feature type="coiled-coil region" evidence="12">
    <location>
        <begin position="267"/>
        <end position="294"/>
    </location>
</feature>
<gene>
    <name evidence="17" type="ORF">ElyMa_002588300</name>
</gene>
<dbReference type="AlphaFoldDB" id="A0AAV4H1L6"/>
<dbReference type="GO" id="GO:0005164">
    <property type="term" value="F:tumor necrosis factor receptor binding"/>
    <property type="evidence" value="ECO:0007669"/>
    <property type="project" value="TreeGrafter"/>
</dbReference>
<dbReference type="PIRSF" id="PIRSF015614">
    <property type="entry name" value="TRAF"/>
    <property type="match status" value="1"/>
</dbReference>
<feature type="zinc finger region" description="TRAF-type" evidence="11">
    <location>
        <begin position="192"/>
        <end position="240"/>
    </location>
</feature>
<dbReference type="SMART" id="SM00061">
    <property type="entry name" value="MATH"/>
    <property type="match status" value="1"/>
</dbReference>
<dbReference type="PROSITE" id="PS50144">
    <property type="entry name" value="MATH"/>
    <property type="match status" value="1"/>
</dbReference>
<evidence type="ECO:0000259" key="14">
    <source>
        <dbReference type="PROSITE" id="PS50089"/>
    </source>
</evidence>
<dbReference type="InterPro" id="IPR001841">
    <property type="entry name" value="Znf_RING"/>
</dbReference>
<feature type="compositionally biased region" description="Low complexity" evidence="13">
    <location>
        <begin position="9"/>
        <end position="23"/>
    </location>
</feature>